<accession>A0ABR1P1D3</accession>
<dbReference type="EMBL" id="JAKNSF020000061">
    <property type="protein sequence ID" value="KAK7723285.1"/>
    <property type="molecule type" value="Genomic_DNA"/>
</dbReference>
<reference evidence="2 3" key="1">
    <citation type="submission" date="2024-02" db="EMBL/GenBank/DDBJ databases">
        <title>De novo assembly and annotation of 12 fungi associated with fruit tree decline syndrome in Ontario, Canada.</title>
        <authorList>
            <person name="Sulman M."/>
            <person name="Ellouze W."/>
            <person name="Ilyukhin E."/>
        </authorList>
    </citation>
    <scope>NUCLEOTIDE SEQUENCE [LARGE SCALE GENOMIC DNA]</scope>
    <source>
        <strain evidence="2 3">M169</strain>
    </source>
</reference>
<protein>
    <recommendedName>
        <fullName evidence="1">Heterokaryon incompatibility domain-containing protein</fullName>
    </recommendedName>
</protein>
<keyword evidence="3" id="KW-1185">Reference proteome</keyword>
<dbReference type="PANTHER" id="PTHR24148:SF73">
    <property type="entry name" value="HET DOMAIN PROTEIN (AFU_ORTHOLOGUE AFUA_8G01020)"/>
    <property type="match status" value="1"/>
</dbReference>
<name>A0ABR1P1D3_DIAER</name>
<feature type="domain" description="Heterokaryon incompatibility" evidence="1">
    <location>
        <begin position="143"/>
        <end position="288"/>
    </location>
</feature>
<dbReference type="Pfam" id="PF06985">
    <property type="entry name" value="HET"/>
    <property type="match status" value="1"/>
</dbReference>
<proteinExistence type="predicted"/>
<comment type="caution">
    <text evidence="2">The sequence shown here is derived from an EMBL/GenBank/DDBJ whole genome shotgun (WGS) entry which is preliminary data.</text>
</comment>
<dbReference type="PANTHER" id="PTHR24148">
    <property type="entry name" value="ANKYRIN REPEAT DOMAIN-CONTAINING PROTEIN 39 HOMOLOG-RELATED"/>
    <property type="match status" value="1"/>
</dbReference>
<dbReference type="InterPro" id="IPR010730">
    <property type="entry name" value="HET"/>
</dbReference>
<dbReference type="InterPro" id="IPR052895">
    <property type="entry name" value="HetReg/Transcr_Mod"/>
</dbReference>
<sequence length="440" mass="49771">MAQQQTWDSSLAKGHSRILDSRDLTARLSLVAREGRRQLEELNRKVLEGMTGSNSLTKHLGFAGVQADLRRQQKSKSGSDDASSRQIDALPLYNSQRLIASSSYDRLDQASNQIRLFKLDPCRTGDKITGSFLYAYVEKCPSYTALSYAWGDGVAAGTIRVGRDDRLGSALGVTDNLLRFLRVQSHMITEPKLFWIDAICINQRDILERNHQVGLMKLIYINADDVHVWLGPEADDSKIAMGFLSRGGPKILRPRGSGFYPVWTPREARALGELCERPYWRRMWIVQEVIHADKIRVWCGEQSADWTAFDRLYRTLKTLDDMSWATHHRHAIAVLQSSALTMVWQRAHWRHPKTPIPTLQTLVEVFQDWKCSDLRDKVYALVGIAATGSAVVPDYSRSARQVYLDVIDGDDVVDKPKFCNLLSELLGLGKEDVGLDNQNL</sequence>
<evidence type="ECO:0000313" key="3">
    <source>
        <dbReference type="Proteomes" id="UP001430848"/>
    </source>
</evidence>
<evidence type="ECO:0000259" key="1">
    <source>
        <dbReference type="Pfam" id="PF06985"/>
    </source>
</evidence>
<gene>
    <name evidence="2" type="ORF">SLS63_008938</name>
</gene>
<organism evidence="2 3">
    <name type="scientific">Diaporthe eres</name>
    <name type="common">Phomopsis oblonga</name>
    <dbReference type="NCBI Taxonomy" id="83184"/>
    <lineage>
        <taxon>Eukaryota</taxon>
        <taxon>Fungi</taxon>
        <taxon>Dikarya</taxon>
        <taxon>Ascomycota</taxon>
        <taxon>Pezizomycotina</taxon>
        <taxon>Sordariomycetes</taxon>
        <taxon>Sordariomycetidae</taxon>
        <taxon>Diaporthales</taxon>
        <taxon>Diaporthaceae</taxon>
        <taxon>Diaporthe</taxon>
        <taxon>Diaporthe eres species complex</taxon>
    </lineage>
</organism>
<dbReference type="Proteomes" id="UP001430848">
    <property type="component" value="Unassembled WGS sequence"/>
</dbReference>
<evidence type="ECO:0000313" key="2">
    <source>
        <dbReference type="EMBL" id="KAK7723285.1"/>
    </source>
</evidence>